<gene>
    <name evidence="1" type="ORF">Pan97_27590</name>
</gene>
<organism evidence="1 2">
    <name type="scientific">Bremerella volcania</name>
    <dbReference type="NCBI Taxonomy" id="2527984"/>
    <lineage>
        <taxon>Bacteria</taxon>
        <taxon>Pseudomonadati</taxon>
        <taxon>Planctomycetota</taxon>
        <taxon>Planctomycetia</taxon>
        <taxon>Pirellulales</taxon>
        <taxon>Pirellulaceae</taxon>
        <taxon>Bremerella</taxon>
    </lineage>
</organism>
<name>A0A518C913_9BACT</name>
<dbReference type="EMBL" id="CP036289">
    <property type="protein sequence ID" value="QDU75717.1"/>
    <property type="molecule type" value="Genomic_DNA"/>
</dbReference>
<dbReference type="AlphaFoldDB" id="A0A518C913"/>
<protein>
    <submittedName>
        <fullName evidence="1">Uncharacterized protein</fullName>
    </submittedName>
</protein>
<reference evidence="2" key="1">
    <citation type="submission" date="2019-02" db="EMBL/GenBank/DDBJ databases">
        <title>Deep-cultivation of Planctomycetes and their phenomic and genomic characterization uncovers novel biology.</title>
        <authorList>
            <person name="Wiegand S."/>
            <person name="Jogler M."/>
            <person name="Boedeker C."/>
            <person name="Pinto D."/>
            <person name="Vollmers J."/>
            <person name="Rivas-Marin E."/>
            <person name="Kohn T."/>
            <person name="Peeters S.H."/>
            <person name="Heuer A."/>
            <person name="Rast P."/>
            <person name="Oberbeckmann S."/>
            <person name="Bunk B."/>
            <person name="Jeske O."/>
            <person name="Meyerdierks A."/>
            <person name="Storesund J.E."/>
            <person name="Kallscheuer N."/>
            <person name="Luecker S."/>
            <person name="Lage O.M."/>
            <person name="Pohl T."/>
            <person name="Merkel B.J."/>
            <person name="Hornburger P."/>
            <person name="Mueller R.-W."/>
            <person name="Bruemmer F."/>
            <person name="Labrenz M."/>
            <person name="Spormann A.M."/>
            <person name="Op den Camp H."/>
            <person name="Overmann J."/>
            <person name="Amann R."/>
            <person name="Jetten M.S.M."/>
            <person name="Mascher T."/>
            <person name="Medema M.H."/>
            <person name="Devos D.P."/>
            <person name="Kaster A.-K."/>
            <person name="Ovreas L."/>
            <person name="Rohde M."/>
            <person name="Galperin M.Y."/>
            <person name="Jogler C."/>
        </authorList>
    </citation>
    <scope>NUCLEOTIDE SEQUENCE [LARGE SCALE GENOMIC DNA]</scope>
    <source>
        <strain evidence="2">Pan97</strain>
    </source>
</reference>
<sequence length="92" mass="10142">MSPHNSLRGIRQAIHTDKKWTNGGEESAVSPNQFDADFAELVLAKLESLLSLQRELVGNEVLAAASALNYLGSTLVQQSLMEKDELNWFAAR</sequence>
<dbReference type="Proteomes" id="UP000318626">
    <property type="component" value="Chromosome"/>
</dbReference>
<accession>A0A518C913</accession>
<dbReference type="KEGG" id="bvo:Pan97_27590"/>
<evidence type="ECO:0000313" key="2">
    <source>
        <dbReference type="Proteomes" id="UP000318626"/>
    </source>
</evidence>
<proteinExistence type="predicted"/>
<keyword evidence="2" id="KW-1185">Reference proteome</keyword>
<evidence type="ECO:0000313" key="1">
    <source>
        <dbReference type="EMBL" id="QDU75717.1"/>
    </source>
</evidence>